<accession>A0A6J0VKU0</accession>
<evidence type="ECO:0000256" key="3">
    <source>
        <dbReference type="ARBA" id="ARBA00022692"/>
    </source>
</evidence>
<reference evidence="14" key="1">
    <citation type="submission" date="2025-08" db="UniProtKB">
        <authorList>
            <consortium name="RefSeq"/>
        </authorList>
    </citation>
    <scope>IDENTIFICATION</scope>
</reference>
<dbReference type="KEGG" id="pvt:110091540"/>
<feature type="transmembrane region" description="Helical" evidence="11">
    <location>
        <begin position="273"/>
        <end position="290"/>
    </location>
</feature>
<dbReference type="PROSITE" id="PS00237">
    <property type="entry name" value="G_PROTEIN_RECEP_F1_1"/>
    <property type="match status" value="1"/>
</dbReference>
<dbReference type="Proteomes" id="UP001652642">
    <property type="component" value="Chromosome 6"/>
</dbReference>
<protein>
    <recommendedName>
        <fullName evidence="11">Olfactory receptor</fullName>
    </recommendedName>
</protein>
<dbReference type="GO" id="GO:0004930">
    <property type="term" value="F:G protein-coupled receptor activity"/>
    <property type="evidence" value="ECO:0007669"/>
    <property type="project" value="UniProtKB-KW"/>
</dbReference>
<dbReference type="InterPro" id="IPR000725">
    <property type="entry name" value="Olfact_rcpt"/>
</dbReference>
<feature type="transmembrane region" description="Helical" evidence="11">
    <location>
        <begin position="235"/>
        <end position="253"/>
    </location>
</feature>
<evidence type="ECO:0000259" key="12">
    <source>
        <dbReference type="PROSITE" id="PS50262"/>
    </source>
</evidence>
<dbReference type="RefSeq" id="XP_020671354.2">
    <property type="nucleotide sequence ID" value="XM_020815695.2"/>
</dbReference>
<dbReference type="SUPFAM" id="SSF81321">
    <property type="entry name" value="Family A G protein-coupled receptor-like"/>
    <property type="match status" value="1"/>
</dbReference>
<evidence type="ECO:0000256" key="5">
    <source>
        <dbReference type="ARBA" id="ARBA00022989"/>
    </source>
</evidence>
<dbReference type="PRINTS" id="PR00237">
    <property type="entry name" value="GPCRRHODOPSN"/>
</dbReference>
<keyword evidence="13" id="KW-1185">Reference proteome</keyword>
<keyword evidence="7 11" id="KW-0472">Membrane</keyword>
<dbReference type="PANTHER" id="PTHR26452">
    <property type="entry name" value="OLFACTORY RECEPTOR"/>
    <property type="match status" value="1"/>
</dbReference>
<sequence length="307" mass="34951">MENQTMITEFMLLGLSSDPQVQILLFLVLLIMYATTFIGNSMIIFVVKIEARLQNPMFFFLSHLALVDICYSSVIVPKMLETLVAKKKSISLVGCITQIFFFNHFACVDIFLLSAMAYDRYVAICDPLHYSIVMTKMMCWQLVGGAWFMGFVNTMLNGLPLIHLNFCGYSLLNHYTCECSAVLSLSCSDTSLNYKLLLASCFLFGFSSFFLTLVSYVYIISSILKIQSTKGRSKAFSTCSAHLIVVCMFYLSAFSRYLRPHSKSFTDLEKVSSVQYLVVSPLLNPIIYSLKNKELKTLLWKMLRKHK</sequence>
<dbReference type="PROSITE" id="PS50262">
    <property type="entry name" value="G_PROTEIN_RECEP_F1_2"/>
    <property type="match status" value="1"/>
</dbReference>
<comment type="subcellular location">
    <subcellularLocation>
        <location evidence="1 11">Cell membrane</location>
        <topology evidence="1 11">Multi-pass membrane protein</topology>
    </subcellularLocation>
</comment>
<evidence type="ECO:0000256" key="4">
    <source>
        <dbReference type="ARBA" id="ARBA00022725"/>
    </source>
</evidence>
<comment type="similarity">
    <text evidence="10">Belongs to the G-protein coupled receptor 1 family.</text>
</comment>
<feature type="transmembrane region" description="Helical" evidence="11">
    <location>
        <begin position="139"/>
        <end position="156"/>
    </location>
</feature>
<evidence type="ECO:0000256" key="11">
    <source>
        <dbReference type="RuleBase" id="RU363047"/>
    </source>
</evidence>
<evidence type="ECO:0000256" key="10">
    <source>
        <dbReference type="RuleBase" id="RU000688"/>
    </source>
</evidence>
<evidence type="ECO:0000256" key="1">
    <source>
        <dbReference type="ARBA" id="ARBA00004651"/>
    </source>
</evidence>
<dbReference type="PRINTS" id="PR00245">
    <property type="entry name" value="OLFACTORYR"/>
</dbReference>
<dbReference type="Gene3D" id="1.20.1070.10">
    <property type="entry name" value="Rhodopsin 7-helix transmembrane proteins"/>
    <property type="match status" value="1"/>
</dbReference>
<dbReference type="GO" id="GO:0005886">
    <property type="term" value="C:plasma membrane"/>
    <property type="evidence" value="ECO:0007669"/>
    <property type="project" value="UniProtKB-SubCell"/>
</dbReference>
<feature type="transmembrane region" description="Helical" evidence="11">
    <location>
        <begin position="96"/>
        <end position="118"/>
    </location>
</feature>
<evidence type="ECO:0000256" key="2">
    <source>
        <dbReference type="ARBA" id="ARBA00022475"/>
    </source>
</evidence>
<feature type="domain" description="G-protein coupled receptors family 1 profile" evidence="12">
    <location>
        <begin position="39"/>
        <end position="288"/>
    </location>
</feature>
<evidence type="ECO:0000256" key="7">
    <source>
        <dbReference type="ARBA" id="ARBA00023136"/>
    </source>
</evidence>
<evidence type="ECO:0000256" key="6">
    <source>
        <dbReference type="ARBA" id="ARBA00023040"/>
    </source>
</evidence>
<keyword evidence="11" id="KW-0716">Sensory transduction</keyword>
<proteinExistence type="inferred from homology"/>
<keyword evidence="3 10" id="KW-0812">Transmembrane</keyword>
<name>A0A6J0VKU0_9SAUR</name>
<dbReference type="Pfam" id="PF13853">
    <property type="entry name" value="7tm_4"/>
    <property type="match status" value="1"/>
</dbReference>
<evidence type="ECO:0000256" key="8">
    <source>
        <dbReference type="ARBA" id="ARBA00023170"/>
    </source>
</evidence>
<dbReference type="AlphaFoldDB" id="A0A6J0VKU0"/>
<dbReference type="InterPro" id="IPR050516">
    <property type="entry name" value="Olfactory_GPCR"/>
</dbReference>
<gene>
    <name evidence="14" type="primary">LOC110091540</name>
</gene>
<dbReference type="InterPro" id="IPR000276">
    <property type="entry name" value="GPCR_Rhodpsn"/>
</dbReference>
<keyword evidence="6 10" id="KW-0297">G-protein coupled receptor</keyword>
<evidence type="ECO:0000256" key="9">
    <source>
        <dbReference type="ARBA" id="ARBA00023224"/>
    </source>
</evidence>
<keyword evidence="9 10" id="KW-0807">Transducer</keyword>
<feature type="transmembrane region" description="Helical" evidence="11">
    <location>
        <begin position="196"/>
        <end position="223"/>
    </location>
</feature>
<dbReference type="GO" id="GO:0004984">
    <property type="term" value="F:olfactory receptor activity"/>
    <property type="evidence" value="ECO:0007669"/>
    <property type="project" value="InterPro"/>
</dbReference>
<feature type="transmembrane region" description="Helical" evidence="11">
    <location>
        <begin position="20"/>
        <end position="46"/>
    </location>
</feature>
<keyword evidence="5 11" id="KW-1133">Transmembrane helix</keyword>
<dbReference type="OrthoDB" id="9042034at2759"/>
<evidence type="ECO:0000313" key="14">
    <source>
        <dbReference type="RefSeq" id="XP_020671354.2"/>
    </source>
</evidence>
<keyword evidence="2 11" id="KW-1003">Cell membrane</keyword>
<organism evidence="13 14">
    <name type="scientific">Pogona vitticeps</name>
    <name type="common">central bearded dragon</name>
    <dbReference type="NCBI Taxonomy" id="103695"/>
    <lineage>
        <taxon>Eukaryota</taxon>
        <taxon>Metazoa</taxon>
        <taxon>Chordata</taxon>
        <taxon>Craniata</taxon>
        <taxon>Vertebrata</taxon>
        <taxon>Euteleostomi</taxon>
        <taxon>Lepidosauria</taxon>
        <taxon>Squamata</taxon>
        <taxon>Bifurcata</taxon>
        <taxon>Unidentata</taxon>
        <taxon>Episquamata</taxon>
        <taxon>Toxicofera</taxon>
        <taxon>Iguania</taxon>
        <taxon>Acrodonta</taxon>
        <taxon>Agamidae</taxon>
        <taxon>Amphibolurinae</taxon>
        <taxon>Pogona</taxon>
    </lineage>
</organism>
<dbReference type="InterPro" id="IPR017452">
    <property type="entry name" value="GPCR_Rhodpsn_7TM"/>
</dbReference>
<dbReference type="InParanoid" id="A0A6J0VKU0"/>
<feature type="transmembrane region" description="Helical" evidence="11">
    <location>
        <begin position="58"/>
        <end position="76"/>
    </location>
</feature>
<evidence type="ECO:0000313" key="13">
    <source>
        <dbReference type="Proteomes" id="UP001652642"/>
    </source>
</evidence>
<keyword evidence="8 10" id="KW-0675">Receptor</keyword>
<dbReference type="GeneID" id="110091540"/>
<keyword evidence="4 11" id="KW-0552">Olfaction</keyword>